<comment type="subcellular location">
    <subcellularLocation>
        <location evidence="1">Cell membrane</location>
        <topology evidence="1">Multi-pass membrane protein</topology>
    </subcellularLocation>
</comment>
<evidence type="ECO:0000313" key="9">
    <source>
        <dbReference type="Proteomes" id="UP000295793"/>
    </source>
</evidence>
<feature type="domain" description="RDD" evidence="7">
    <location>
        <begin position="10"/>
        <end position="156"/>
    </location>
</feature>
<keyword evidence="3 6" id="KW-0812">Transmembrane</keyword>
<dbReference type="RefSeq" id="WP_132702694.1">
    <property type="nucleotide sequence ID" value="NZ_SLZR01000014.1"/>
</dbReference>
<evidence type="ECO:0000256" key="5">
    <source>
        <dbReference type="ARBA" id="ARBA00023136"/>
    </source>
</evidence>
<evidence type="ECO:0000256" key="6">
    <source>
        <dbReference type="SAM" id="Phobius"/>
    </source>
</evidence>
<dbReference type="EMBL" id="SLZR01000014">
    <property type="protein sequence ID" value="TCS38900.1"/>
    <property type="molecule type" value="Genomic_DNA"/>
</dbReference>
<organism evidence="8 9">
    <name type="scientific">Reinekea marinisedimentorum</name>
    <dbReference type="NCBI Taxonomy" id="230495"/>
    <lineage>
        <taxon>Bacteria</taxon>
        <taxon>Pseudomonadati</taxon>
        <taxon>Pseudomonadota</taxon>
        <taxon>Gammaproteobacteria</taxon>
        <taxon>Oceanospirillales</taxon>
        <taxon>Saccharospirillaceae</taxon>
        <taxon>Reinekea</taxon>
    </lineage>
</organism>
<evidence type="ECO:0000256" key="2">
    <source>
        <dbReference type="ARBA" id="ARBA00022475"/>
    </source>
</evidence>
<reference evidence="8 9" key="1">
    <citation type="submission" date="2019-03" db="EMBL/GenBank/DDBJ databases">
        <title>Genomic Encyclopedia of Archaeal and Bacterial Type Strains, Phase II (KMG-II): from individual species to whole genera.</title>
        <authorList>
            <person name="Goeker M."/>
        </authorList>
    </citation>
    <scope>NUCLEOTIDE SEQUENCE [LARGE SCALE GENOMIC DNA]</scope>
    <source>
        <strain evidence="8 9">DSM 15388</strain>
    </source>
</reference>
<evidence type="ECO:0000259" key="7">
    <source>
        <dbReference type="Pfam" id="PF06271"/>
    </source>
</evidence>
<dbReference type="PANTHER" id="PTHR36115:SF4">
    <property type="entry name" value="MEMBRANE PROTEIN"/>
    <property type="match status" value="1"/>
</dbReference>
<keyword evidence="2" id="KW-1003">Cell membrane</keyword>
<evidence type="ECO:0000313" key="8">
    <source>
        <dbReference type="EMBL" id="TCS38900.1"/>
    </source>
</evidence>
<feature type="transmembrane region" description="Helical" evidence="6">
    <location>
        <begin position="121"/>
        <end position="142"/>
    </location>
</feature>
<feature type="transmembrane region" description="Helical" evidence="6">
    <location>
        <begin position="42"/>
        <end position="62"/>
    </location>
</feature>
<gene>
    <name evidence="8" type="ORF">BCF53_11465</name>
</gene>
<sequence length="315" mass="35244">MAAYEHKWIANFWIRIGALLIDSLLLAIIGIVLSFFLKDAFIQLGFLGRIVGFAIALIYFAVLNSRIAGGQTLGKKVLHLRVVDEGNEPISFVKSLSRYLVLGVPVFLSGMRLPDFVSSSWLAYPLALIVIGGSLSSVYLYVFNRRTRQTLHDLMTGTYVVYVDVDKPEVRPVWQAHLAFVCFLFIFSIMFPFTAKRIAPLKGYESLLDVQSSLVARPGISAAIVSVGVNTIHRTHEEPEKVSYVIAQVFLDQDRLMEAALAENLAQTIVDLYPEAAGKDTLRIVLVYGFDIGIWSHWLKQAYDFNPAHFVADEL</sequence>
<protein>
    <submittedName>
        <fullName evidence="8">Putative RDD family membrane protein YckC</fullName>
    </submittedName>
</protein>
<feature type="transmembrane region" description="Helical" evidence="6">
    <location>
        <begin position="12"/>
        <end position="36"/>
    </location>
</feature>
<dbReference type="Proteomes" id="UP000295793">
    <property type="component" value="Unassembled WGS sequence"/>
</dbReference>
<proteinExistence type="predicted"/>
<dbReference type="OrthoDB" id="9787732at2"/>
<evidence type="ECO:0000256" key="4">
    <source>
        <dbReference type="ARBA" id="ARBA00022989"/>
    </source>
</evidence>
<evidence type="ECO:0000256" key="1">
    <source>
        <dbReference type="ARBA" id="ARBA00004651"/>
    </source>
</evidence>
<keyword evidence="5 6" id="KW-0472">Membrane</keyword>
<accession>A0A4V2UJ70</accession>
<name>A0A4V2UJ70_9GAMM</name>
<feature type="transmembrane region" description="Helical" evidence="6">
    <location>
        <begin position="174"/>
        <end position="193"/>
    </location>
</feature>
<dbReference type="PANTHER" id="PTHR36115">
    <property type="entry name" value="PROLINE-RICH ANTIGEN HOMOLOG-RELATED"/>
    <property type="match status" value="1"/>
</dbReference>
<dbReference type="AlphaFoldDB" id="A0A4V2UJ70"/>
<dbReference type="Pfam" id="PF06271">
    <property type="entry name" value="RDD"/>
    <property type="match status" value="1"/>
</dbReference>
<dbReference type="InterPro" id="IPR051791">
    <property type="entry name" value="Pra-immunoreactive"/>
</dbReference>
<comment type="caution">
    <text evidence="8">The sequence shown here is derived from an EMBL/GenBank/DDBJ whole genome shotgun (WGS) entry which is preliminary data.</text>
</comment>
<dbReference type="InterPro" id="IPR010432">
    <property type="entry name" value="RDD"/>
</dbReference>
<keyword evidence="4 6" id="KW-1133">Transmembrane helix</keyword>
<dbReference type="GO" id="GO:0005886">
    <property type="term" value="C:plasma membrane"/>
    <property type="evidence" value="ECO:0007669"/>
    <property type="project" value="UniProtKB-SubCell"/>
</dbReference>
<keyword evidence="9" id="KW-1185">Reference proteome</keyword>
<evidence type="ECO:0000256" key="3">
    <source>
        <dbReference type="ARBA" id="ARBA00022692"/>
    </source>
</evidence>